<evidence type="ECO:0000256" key="7">
    <source>
        <dbReference type="ARBA" id="ARBA00022679"/>
    </source>
</evidence>
<dbReference type="GO" id="GO:0106073">
    <property type="term" value="F:dolichyl pyrophosphate Glc2Man9GlcNAc2 alpha-1,2-glucosyltransferase activity"/>
    <property type="evidence" value="ECO:0007669"/>
    <property type="project" value="UniProtKB-EC"/>
</dbReference>
<evidence type="ECO:0000256" key="11">
    <source>
        <dbReference type="ARBA" id="ARBA00023136"/>
    </source>
</evidence>
<reference evidence="14" key="1">
    <citation type="submission" date="2022-08" db="UniProtKB">
        <authorList>
            <consortium name="EnsemblMetazoa"/>
        </authorList>
    </citation>
    <scope>IDENTIFICATION</scope>
    <source>
        <strain evidence="14">Israel</strain>
    </source>
</reference>
<evidence type="ECO:0000256" key="13">
    <source>
        <dbReference type="ARBA" id="ARBA00048064"/>
    </source>
</evidence>
<proteinExistence type="inferred from homology"/>
<dbReference type="AlphaFoldDB" id="A0A1B0DQ53"/>
<dbReference type="VEuPathDB" id="VectorBase:PPAPM1_010008"/>
<comment type="pathway">
    <text evidence="2">Protein modification; protein glycosylation.</text>
</comment>
<dbReference type="Proteomes" id="UP000092462">
    <property type="component" value="Unassembled WGS sequence"/>
</dbReference>
<keyword evidence="10" id="KW-1133">Transmembrane helix</keyword>
<dbReference type="EnsemblMetazoa" id="PPAI010643-RA">
    <property type="protein sequence ID" value="PPAI010643-PA"/>
    <property type="gene ID" value="PPAI010643"/>
</dbReference>
<dbReference type="GO" id="GO:0005789">
    <property type="term" value="C:endoplasmic reticulum membrane"/>
    <property type="evidence" value="ECO:0007669"/>
    <property type="project" value="UniProtKB-SubCell"/>
</dbReference>
<evidence type="ECO:0000256" key="9">
    <source>
        <dbReference type="ARBA" id="ARBA00022824"/>
    </source>
</evidence>
<accession>A0A1B0DQ53</accession>
<keyword evidence="7" id="KW-0808">Transferase</keyword>
<dbReference type="GO" id="GO:0006488">
    <property type="term" value="P:dolichol-linked oligosaccharide biosynthetic process"/>
    <property type="evidence" value="ECO:0007669"/>
    <property type="project" value="InterPro"/>
</dbReference>
<dbReference type="PANTHER" id="PTHR12989">
    <property type="entry name" value="ALPHA-1,2-GLUCOSYLTRANSFERASE ALG10"/>
    <property type="match status" value="1"/>
</dbReference>
<evidence type="ECO:0000256" key="2">
    <source>
        <dbReference type="ARBA" id="ARBA00004922"/>
    </source>
</evidence>
<comment type="catalytic activity">
    <reaction evidence="13">
        <text>an alpha-D-Glc-(1-&gt;3)-alpha-D-Glc-(1-&gt;3)-alpha-D-Man-(1-&gt;2)-alpha-D-Man-(1-&gt;2)-alpha-D-Man-(1-&gt;3)-[alpha-D-Man-(1-&gt;2)-alpha-D-Man-(1-&gt;3)-[alpha-D-Man-(1-&gt;2)-alpha-D-Man-(1-&gt;6)]-alpha-D-Man-(1-&gt;6)]-beta-D-Man-(1-&gt;4)-beta-D-GlcNAc-(1-&gt;4)-alpha-D-GlcNAc-diphospho-di-trans,poly-cis-dolichol + a di-trans,poly-cis-dolichyl beta-D-glucosyl phosphate = a alpha-D-Glc-(1-&gt;2)-alpha-D-Glc-(1-&gt;3)-alpha-D-Glc-(1-&gt;3)-alpha-D-Man-(1-&gt;2)-alpha-D-Man-(1-&gt;2)-alpha-D-Man-(1-&gt;3)-[alpha-D-Man-(1-&gt;2)-alpha-D-Man-(1-&gt;3)-[alpha-D-Man-(1-&gt;2)-alpha-D-Man-(1-&gt;6)]-alpha-D-Man-(1-&gt;6)]-beta-D-Man-(1-&gt;4)-beta-D-GlcNAc-(1-&gt;4)-alpha-D-GlcNAc-diphospho-di-trans,poly-cis-dolichol + a di-trans,poly-cis-dolichyl phosphate + H(+)</text>
        <dbReference type="Rhea" id="RHEA:29543"/>
        <dbReference type="Rhea" id="RHEA-COMP:19498"/>
        <dbReference type="Rhea" id="RHEA-COMP:19502"/>
        <dbReference type="Rhea" id="RHEA-COMP:19512"/>
        <dbReference type="Rhea" id="RHEA-COMP:19522"/>
        <dbReference type="ChEBI" id="CHEBI:15378"/>
        <dbReference type="ChEBI" id="CHEBI:57525"/>
        <dbReference type="ChEBI" id="CHEBI:57683"/>
        <dbReference type="ChEBI" id="CHEBI:132522"/>
        <dbReference type="ChEBI" id="CHEBI:132523"/>
        <dbReference type="EC" id="2.4.1.256"/>
    </reaction>
    <physiologicalReaction direction="left-to-right" evidence="13">
        <dbReference type="Rhea" id="RHEA:29544"/>
    </physiologicalReaction>
</comment>
<evidence type="ECO:0000256" key="3">
    <source>
        <dbReference type="ARBA" id="ARBA00010600"/>
    </source>
</evidence>
<organism evidence="14 15">
    <name type="scientific">Phlebotomus papatasi</name>
    <name type="common">Sandfly</name>
    <dbReference type="NCBI Taxonomy" id="29031"/>
    <lineage>
        <taxon>Eukaryota</taxon>
        <taxon>Metazoa</taxon>
        <taxon>Ecdysozoa</taxon>
        <taxon>Arthropoda</taxon>
        <taxon>Hexapoda</taxon>
        <taxon>Insecta</taxon>
        <taxon>Pterygota</taxon>
        <taxon>Neoptera</taxon>
        <taxon>Endopterygota</taxon>
        <taxon>Diptera</taxon>
        <taxon>Nematocera</taxon>
        <taxon>Psychodoidea</taxon>
        <taxon>Psychodidae</taxon>
        <taxon>Phlebotomus</taxon>
        <taxon>Phlebotomus</taxon>
    </lineage>
</organism>
<comment type="similarity">
    <text evidence="3">Belongs to the ALG10 glucosyltransferase family.</text>
</comment>
<evidence type="ECO:0000256" key="8">
    <source>
        <dbReference type="ARBA" id="ARBA00022692"/>
    </source>
</evidence>
<evidence type="ECO:0000256" key="10">
    <source>
        <dbReference type="ARBA" id="ARBA00022989"/>
    </source>
</evidence>
<evidence type="ECO:0000256" key="6">
    <source>
        <dbReference type="ARBA" id="ARBA00022676"/>
    </source>
</evidence>
<keyword evidence="15" id="KW-1185">Reference proteome</keyword>
<dbReference type="EC" id="2.4.1.256" evidence="4"/>
<comment type="subcellular location">
    <subcellularLocation>
        <location evidence="1">Endoplasmic reticulum membrane</location>
        <topology evidence="1">Multi-pass membrane protein</topology>
    </subcellularLocation>
</comment>
<evidence type="ECO:0000256" key="1">
    <source>
        <dbReference type="ARBA" id="ARBA00004477"/>
    </source>
</evidence>
<sequence>MKKSPFWLLGGVGIYSLISFWIFNKVYSTTQQVVDEEFHIRQGIHYCNGNFSVWDPKITTFPGLYFVSTVFLLPLKLCQTYYLRLVSLGASVLNIYWIYEIRKGIVKDKRWKVSFAAVVMRQTNIVWVGGVFGVNVLDKLVTKTLKKKAQKDLNYVYGIGDVLKAIGYYLKRLSSLHIAYFAAFFAFFASGMLLMHLQDILRSVPKKWYLLLMLSVFFFLTVKYNTVVHPYLLADNRHFTFYLWNRFLGKPLARYLAIPLYVFGTISLSAVLGNQNAGFKIVYFLCTIVSVALQSMIEVRYFLMPFLLIRLLYPKPIKFSSIAIELALNSTINIATFYIFFTKTFYWSDYSEPQRIMWK</sequence>
<keyword evidence="8" id="KW-0812">Transmembrane</keyword>
<evidence type="ECO:0000313" key="15">
    <source>
        <dbReference type="Proteomes" id="UP000092462"/>
    </source>
</evidence>
<keyword evidence="6" id="KW-0328">Glycosyltransferase</keyword>
<comment type="function">
    <text evidence="12">Dol-P-Glc:Glc(2)Man(9)GlcNAc(2)-PP-Dol alpha-1,2-glucosyltransferase that operates in the biosynthetic pathway of dolichol-linked oligosaccharides, the glycan precursors employed in protein asparagine (N)-glycosylation. The assembly of dolichol-linked oligosaccharides begins on the cytosolic side of the endoplasmic reticulum membrane and finishes in its lumen. The sequential addition of sugars to dolichol pyrophosphate produces dolichol-linked oligosaccharides containing fourteen sugars, including two GlcNAcs, nine mannoses and three glucoses. Once assembled, the oligosaccharide is transferred from the lipid to nascent proteins by oligosaccharyltransferases. In the lumen of the endoplasmic reticulum, adds the third and last glucose residue from dolichyl phosphate glucose (Dol-P-Glc) onto the lipid-linked oligosaccharide intermediate Glc(2)Man(9)GlcNAc(2)-PP-Dol to produce Glc(3)Man(9)GlcNAc(2)-PP-Dol.</text>
</comment>
<name>A0A1B0DQ53_PHLPP</name>
<evidence type="ECO:0000256" key="5">
    <source>
        <dbReference type="ARBA" id="ARBA00018512"/>
    </source>
</evidence>
<protein>
    <recommendedName>
        <fullName evidence="5">Dol-P-Glc:Glc(2)Man(9)GlcNAc(2)-PP-Dol alpha-1,2-glucosyltransferase</fullName>
        <ecNumber evidence="4">2.4.1.256</ecNumber>
    </recommendedName>
</protein>
<dbReference type="InterPro" id="IPR016900">
    <property type="entry name" value="Alg10"/>
</dbReference>
<dbReference type="VEuPathDB" id="VectorBase:PPAI010643"/>
<dbReference type="EMBL" id="AJVK01018878">
    <property type="status" value="NOT_ANNOTATED_CDS"/>
    <property type="molecule type" value="Genomic_DNA"/>
</dbReference>
<evidence type="ECO:0000256" key="12">
    <source>
        <dbReference type="ARBA" id="ARBA00044727"/>
    </source>
</evidence>
<keyword evidence="9" id="KW-0256">Endoplasmic reticulum</keyword>
<dbReference type="PANTHER" id="PTHR12989:SF10">
    <property type="entry name" value="DOL-P-GLC:GLC(2)MAN(9)GLCNAC(2)-PP-DOL ALPHA-1,2-GLUCOSYLTRANSFERASE-RELATED"/>
    <property type="match status" value="1"/>
</dbReference>
<keyword evidence="11" id="KW-0472">Membrane</keyword>
<evidence type="ECO:0000313" key="14">
    <source>
        <dbReference type="EnsemblMetazoa" id="PPAI010643-PA"/>
    </source>
</evidence>
<evidence type="ECO:0000256" key="4">
    <source>
        <dbReference type="ARBA" id="ARBA00011967"/>
    </source>
</evidence>
<dbReference type="Pfam" id="PF04922">
    <property type="entry name" value="DIE2_ALG10"/>
    <property type="match status" value="2"/>
</dbReference>